<dbReference type="KEGG" id="vsh:BSZ05_26620"/>
<evidence type="ECO:0000313" key="2">
    <source>
        <dbReference type="Proteomes" id="UP000197092"/>
    </source>
</evidence>
<reference evidence="2" key="1">
    <citation type="submission" date="2016-12" db="EMBL/GenBank/DDBJ databases">
        <title>Comparative genomic analysis reveals the diversity, evolution, and environmental adaptation strategies of the genus Vibrio.</title>
        <authorList>
            <person name="Lin H."/>
            <person name="Wang X."/>
            <person name="Zhang X.-H."/>
        </authorList>
    </citation>
    <scope>NUCLEOTIDE SEQUENCE [LARGE SCALE GENOMIC DNA]</scope>
    <source>
        <strain evidence="2">QT6D1</strain>
        <plasmid evidence="2">unnamed</plasmid>
    </source>
</reference>
<dbReference type="EMBL" id="CP018310">
    <property type="protein sequence ID" value="ASI93446.1"/>
    <property type="molecule type" value="Genomic_DNA"/>
</dbReference>
<proteinExistence type="predicted"/>
<name>A0AAN1FMM2_9VIBR</name>
<gene>
    <name evidence="1" type="ORF">BSZ05_26620</name>
</gene>
<dbReference type="AlphaFoldDB" id="A0AAN1FMM2"/>
<protein>
    <submittedName>
        <fullName evidence="1">Type-F conjugative transfer system protein TraW</fullName>
    </submittedName>
</protein>
<keyword evidence="1" id="KW-0614">Plasmid</keyword>
<geneLocation type="plasmid" evidence="1 2">
    <name>unnamed</name>
</geneLocation>
<organism evidence="1 2">
    <name type="scientific">Vibrio mediterranei</name>
    <dbReference type="NCBI Taxonomy" id="689"/>
    <lineage>
        <taxon>Bacteria</taxon>
        <taxon>Pseudomonadati</taxon>
        <taxon>Pseudomonadota</taxon>
        <taxon>Gammaproteobacteria</taxon>
        <taxon>Vibrionales</taxon>
        <taxon>Vibrionaceae</taxon>
        <taxon>Vibrio</taxon>
    </lineage>
</organism>
<dbReference type="InterPro" id="IPR014114">
    <property type="entry name" value="TraW"/>
</dbReference>
<dbReference type="NCBIfam" id="TIGR02743">
    <property type="entry name" value="TraW"/>
    <property type="match status" value="1"/>
</dbReference>
<sequence length="220" mass="25271">MRLPRHFNTFLLTTLTTLSPLLYAKDLGTMGESFAIGEVDMLDWIHQRLAQKQADGTLQHFNDDLKAELKRYGQSPTPVEGLSVATRNAHFTVDPSLSVPRDITDHSGRVIVPAGTRVNPFERLGHRYPNQLAFFDGRDPRQVAWASRMSEQYPNSLTLILIGGDIKQTHHTLKHKLWFDQGGYLSQKLHLRHVPSLVYQEAMHWRIEEFNVNHNVVERQ</sequence>
<dbReference type="Proteomes" id="UP000197092">
    <property type="component" value="Plasmid unnamed"/>
</dbReference>
<evidence type="ECO:0000313" key="1">
    <source>
        <dbReference type="EMBL" id="ASI93446.1"/>
    </source>
</evidence>
<accession>A0AAN1FMM2</accession>